<evidence type="ECO:0000256" key="1">
    <source>
        <dbReference type="SAM" id="Phobius"/>
    </source>
</evidence>
<keyword evidence="4" id="KW-1185">Reference proteome</keyword>
<dbReference type="Pfam" id="PF09990">
    <property type="entry name" value="DUF2231"/>
    <property type="match status" value="1"/>
</dbReference>
<dbReference type="EMBL" id="PRDL01000001">
    <property type="protein sequence ID" value="MBE8718310.1"/>
    <property type="molecule type" value="Genomic_DNA"/>
</dbReference>
<evidence type="ECO:0000313" key="4">
    <source>
        <dbReference type="Proteomes" id="UP000652567"/>
    </source>
</evidence>
<dbReference type="InterPro" id="IPR019251">
    <property type="entry name" value="DUF2231_TM"/>
</dbReference>
<feature type="transmembrane region" description="Helical" evidence="1">
    <location>
        <begin position="21"/>
        <end position="42"/>
    </location>
</feature>
<feature type="transmembrane region" description="Helical" evidence="1">
    <location>
        <begin position="89"/>
        <end position="107"/>
    </location>
</feature>
<dbReference type="Proteomes" id="UP000652567">
    <property type="component" value="Unassembled WGS sequence"/>
</dbReference>
<keyword evidence="1" id="KW-0812">Transmembrane</keyword>
<keyword evidence="1" id="KW-0472">Membrane</keyword>
<feature type="domain" description="DUF2231" evidence="2">
    <location>
        <begin position="19"/>
        <end position="138"/>
    </location>
</feature>
<comment type="caution">
    <text evidence="3">The sequence shown here is derived from an EMBL/GenBank/DDBJ whole genome shotgun (WGS) entry which is preliminary data.</text>
</comment>
<protein>
    <recommendedName>
        <fullName evidence="2">DUF2231 domain-containing protein</fullName>
    </recommendedName>
</protein>
<keyword evidence="1" id="KW-1133">Transmembrane helix</keyword>
<dbReference type="PIRSF" id="PIRSF029509">
    <property type="entry name" value="UCP029509"/>
    <property type="match status" value="1"/>
</dbReference>
<feature type="transmembrane region" description="Helical" evidence="1">
    <location>
        <begin position="54"/>
        <end position="77"/>
    </location>
</feature>
<name>A0A928V706_9GAMM</name>
<dbReference type="InterPro" id="IPR016923">
    <property type="entry name" value="UCP029509"/>
</dbReference>
<gene>
    <name evidence="3" type="ORF">C4F51_14035</name>
</gene>
<accession>A0A928V706</accession>
<dbReference type="AlphaFoldDB" id="A0A928V706"/>
<reference evidence="3" key="1">
    <citation type="submission" date="2018-07" db="EMBL/GenBank/DDBJ databases">
        <title>Genome assembly of strain Ka43.</title>
        <authorList>
            <person name="Kukolya J."/>
            <person name="Nagy I."/>
            <person name="Horvath B."/>
            <person name="Toth A."/>
        </authorList>
    </citation>
    <scope>NUCLEOTIDE SEQUENCE</scope>
    <source>
        <strain evidence="3">KB43</strain>
    </source>
</reference>
<evidence type="ECO:0000259" key="2">
    <source>
        <dbReference type="Pfam" id="PF09990"/>
    </source>
</evidence>
<sequence length="149" mass="15859">MRITLVTTTVARTWPGTLHPIHTLLLAGSVPLFLGALLSDIAYAISYEIQWTNFAAWLITGALVFSGLALLCAAIGWFRFGRHQGRTCLYPLLLLVTWVLGFINALVHAKDAWAAMPAGLILSIIVAVLISAAAWIGLTGCGCRAGGAK</sequence>
<evidence type="ECO:0000313" key="3">
    <source>
        <dbReference type="EMBL" id="MBE8718310.1"/>
    </source>
</evidence>
<feature type="transmembrane region" description="Helical" evidence="1">
    <location>
        <begin position="113"/>
        <end position="138"/>
    </location>
</feature>
<organism evidence="3 4">
    <name type="scientific">Cellvibrio polysaccharolyticus</name>
    <dbReference type="NCBI Taxonomy" id="2082724"/>
    <lineage>
        <taxon>Bacteria</taxon>
        <taxon>Pseudomonadati</taxon>
        <taxon>Pseudomonadota</taxon>
        <taxon>Gammaproteobacteria</taxon>
        <taxon>Cellvibrionales</taxon>
        <taxon>Cellvibrionaceae</taxon>
        <taxon>Cellvibrio</taxon>
    </lineage>
</organism>
<proteinExistence type="predicted"/>